<proteinExistence type="predicted"/>
<keyword evidence="1" id="KW-0732">Signal</keyword>
<organism evidence="4 5">
    <name type="scientific">Mucilaginibacter mali</name>
    <dbReference type="NCBI Taxonomy" id="2740462"/>
    <lineage>
        <taxon>Bacteria</taxon>
        <taxon>Pseudomonadati</taxon>
        <taxon>Bacteroidota</taxon>
        <taxon>Sphingobacteriia</taxon>
        <taxon>Sphingobacteriales</taxon>
        <taxon>Sphingobacteriaceae</taxon>
        <taxon>Mucilaginibacter</taxon>
    </lineage>
</organism>
<dbReference type="EMBL" id="CP054139">
    <property type="protein sequence ID" value="QKJ32079.1"/>
    <property type="molecule type" value="Genomic_DNA"/>
</dbReference>
<dbReference type="InterPro" id="IPR008397">
    <property type="entry name" value="Alginate_lyase_dom"/>
</dbReference>
<dbReference type="GO" id="GO:0016829">
    <property type="term" value="F:lyase activity"/>
    <property type="evidence" value="ECO:0007669"/>
    <property type="project" value="UniProtKB-KW"/>
</dbReference>
<feature type="domain" description="Alginate lyase" evidence="3">
    <location>
        <begin position="109"/>
        <end position="311"/>
    </location>
</feature>
<gene>
    <name evidence="4" type="ORF">HQ865_20690</name>
</gene>
<dbReference type="AlphaFoldDB" id="A0A7D4UET6"/>
<dbReference type="Proteomes" id="UP000505355">
    <property type="component" value="Chromosome"/>
</dbReference>
<keyword evidence="2 4" id="KW-0456">Lyase</keyword>
<reference evidence="4 5" key="1">
    <citation type="submission" date="2020-05" db="EMBL/GenBank/DDBJ databases">
        <title>Mucilaginibacter mali sp. nov.</title>
        <authorList>
            <person name="Kim H.S."/>
            <person name="Lee K.C."/>
            <person name="Suh M.K."/>
            <person name="Kim J.-S."/>
            <person name="Han K.-I."/>
            <person name="Eom M.K."/>
            <person name="Shin Y.K."/>
            <person name="Lee J.-S."/>
        </authorList>
    </citation>
    <scope>NUCLEOTIDE SEQUENCE [LARGE SCALE GENOMIC DNA]</scope>
    <source>
        <strain evidence="4 5">G2-14</strain>
    </source>
</reference>
<dbReference type="KEGG" id="mmab:HQ865_20690"/>
<name>A0A7D4UET6_9SPHI</name>
<dbReference type="InterPro" id="IPR008929">
    <property type="entry name" value="Chondroitin_lyas"/>
</dbReference>
<evidence type="ECO:0000313" key="4">
    <source>
        <dbReference type="EMBL" id="QKJ32079.1"/>
    </source>
</evidence>
<evidence type="ECO:0000256" key="1">
    <source>
        <dbReference type="ARBA" id="ARBA00022729"/>
    </source>
</evidence>
<dbReference type="SUPFAM" id="SSF48230">
    <property type="entry name" value="Chondroitin AC/alginate lyase"/>
    <property type="match status" value="1"/>
</dbReference>
<keyword evidence="5" id="KW-1185">Reference proteome</keyword>
<accession>A0A7D4UET6</accession>
<evidence type="ECO:0000256" key="2">
    <source>
        <dbReference type="ARBA" id="ARBA00023239"/>
    </source>
</evidence>
<sequence length="394" mass="42393">MRKHQLTYGLFGMLALLFAGVLFSKCTKKADVAQADQTVKESSSGLKTQALTFVHPGILNTQASLTYIAAAVNNNTDPDRVAAYNLVTAYCDSHSPSNAYQATVDVASSAGTPDETAFKGDALLSYALALRWAKTGNASYANTVKQILDGWANAFQQIVVGGANPNPKQGSLEASWAAPTFCAAAEIIKYFHLPSGATAGWTTAEDNQFKSFLNKLKDNYINVTPSYNNNWNVSAGYAKMAIGIFEDSEAVYNSGLSIVQSMLPLVIASDGSMNGEVCGSHNDYVHFQYSLTGFSYAANLAVIQFGDQSIYNGSSSRLLTGYKYQYKLIQGTVSPPCSPSGSPSGTIWPGIEIADRHYHTTETNYVRNLHDPYGLPGGDVGFLGWTSYTHHNVP</sequence>
<dbReference type="RefSeq" id="WP_173416731.1">
    <property type="nucleotide sequence ID" value="NZ_CP054139.1"/>
</dbReference>
<dbReference type="GO" id="GO:0042597">
    <property type="term" value="C:periplasmic space"/>
    <property type="evidence" value="ECO:0007669"/>
    <property type="project" value="InterPro"/>
</dbReference>
<evidence type="ECO:0000313" key="5">
    <source>
        <dbReference type="Proteomes" id="UP000505355"/>
    </source>
</evidence>
<dbReference type="Gene3D" id="1.50.10.100">
    <property type="entry name" value="Chondroitin AC/alginate lyase"/>
    <property type="match status" value="1"/>
</dbReference>
<dbReference type="Pfam" id="PF05426">
    <property type="entry name" value="Alginate_lyase"/>
    <property type="match status" value="1"/>
</dbReference>
<evidence type="ECO:0000259" key="3">
    <source>
        <dbReference type="Pfam" id="PF05426"/>
    </source>
</evidence>
<protein>
    <submittedName>
        <fullName evidence="4">Alginate lyase family protein</fullName>
    </submittedName>
</protein>